<dbReference type="AlphaFoldDB" id="A0A9Q3Z6L7"/>
<evidence type="ECO:0000313" key="1">
    <source>
        <dbReference type="EMBL" id="MCD9875369.1"/>
    </source>
</evidence>
<evidence type="ECO:0008006" key="3">
    <source>
        <dbReference type="Google" id="ProtNLM"/>
    </source>
</evidence>
<accession>A0A9Q3Z6L7</accession>
<dbReference type="EMBL" id="JAJSBI010000007">
    <property type="protein sequence ID" value="MCD9875369.1"/>
    <property type="molecule type" value="Genomic_DNA"/>
</dbReference>
<dbReference type="Proteomes" id="UP001108029">
    <property type="component" value="Unassembled WGS sequence"/>
</dbReference>
<reference evidence="1" key="1">
    <citation type="submission" date="2021-12" db="EMBL/GenBank/DDBJ databases">
        <authorList>
            <person name="Lee J.-H."/>
            <person name="Kim S.-B."/>
        </authorList>
    </citation>
    <scope>NUCLEOTIDE SEQUENCE</scope>
    <source>
        <strain evidence="1">NR30</strain>
    </source>
</reference>
<protein>
    <recommendedName>
        <fullName evidence="3">DUF4209 domain-containing protein</fullName>
    </recommendedName>
</protein>
<evidence type="ECO:0000313" key="2">
    <source>
        <dbReference type="Proteomes" id="UP001108029"/>
    </source>
</evidence>
<dbReference type="RefSeq" id="WP_232649479.1">
    <property type="nucleotide sequence ID" value="NZ_JAJSBI010000007.1"/>
</dbReference>
<keyword evidence="2" id="KW-1185">Reference proteome</keyword>
<sequence length="206" mass="22771">MRINPVGPVPVAPAAVDPLAHHAAQWRLVSMELAGLCVAAALDQIGEPFDPDELTLVELLTHPPVVPTGRARRLTFALLHYWRQEYTAAYSRALPRVEGLLRELLRQQDVPVVRVAQGDTRGGASLLGTLIDRMTEAELDPDWQDFLRLLLTDGARGMNLRNDELHDLADAEPQPHRVALVLLADLYLVARAHQPNADETADPQEV</sequence>
<comment type="caution">
    <text evidence="1">The sequence shown here is derived from an EMBL/GenBank/DDBJ whole genome shotgun (WGS) entry which is preliminary data.</text>
</comment>
<organism evidence="1 2">
    <name type="scientific">Streptomyces guryensis</name>
    <dbReference type="NCBI Taxonomy" id="2886947"/>
    <lineage>
        <taxon>Bacteria</taxon>
        <taxon>Bacillati</taxon>
        <taxon>Actinomycetota</taxon>
        <taxon>Actinomycetes</taxon>
        <taxon>Kitasatosporales</taxon>
        <taxon>Streptomycetaceae</taxon>
        <taxon>Streptomyces</taxon>
    </lineage>
</organism>
<gene>
    <name evidence="1" type="ORF">LJ657_17175</name>
</gene>
<name>A0A9Q3Z6L7_9ACTN</name>
<proteinExistence type="predicted"/>